<keyword evidence="2" id="KW-1185">Reference proteome</keyword>
<dbReference type="EMBL" id="JACHHN010000002">
    <property type="protein sequence ID" value="MBB5190649.1"/>
    <property type="molecule type" value="Genomic_DNA"/>
</dbReference>
<organism evidence="1 2">
    <name type="scientific">Silvimonas terrae</name>
    <dbReference type="NCBI Taxonomy" id="300266"/>
    <lineage>
        <taxon>Bacteria</taxon>
        <taxon>Pseudomonadati</taxon>
        <taxon>Pseudomonadota</taxon>
        <taxon>Betaproteobacteria</taxon>
        <taxon>Neisseriales</taxon>
        <taxon>Chitinibacteraceae</taxon>
        <taxon>Silvimonas</taxon>
    </lineage>
</organism>
<dbReference type="Proteomes" id="UP000543030">
    <property type="component" value="Unassembled WGS sequence"/>
</dbReference>
<evidence type="ECO:0000313" key="1">
    <source>
        <dbReference type="EMBL" id="MBB5190649.1"/>
    </source>
</evidence>
<comment type="caution">
    <text evidence="1">The sequence shown here is derived from an EMBL/GenBank/DDBJ whole genome shotgun (WGS) entry which is preliminary data.</text>
</comment>
<dbReference type="RefSeq" id="WP_184098851.1">
    <property type="nucleotide sequence ID" value="NZ_JACHHN010000002.1"/>
</dbReference>
<evidence type="ECO:0000313" key="2">
    <source>
        <dbReference type="Proteomes" id="UP000543030"/>
    </source>
</evidence>
<gene>
    <name evidence="1" type="ORF">HNQ50_001371</name>
</gene>
<reference evidence="1 2" key="1">
    <citation type="submission" date="2020-08" db="EMBL/GenBank/DDBJ databases">
        <title>Genomic Encyclopedia of Type Strains, Phase IV (KMG-IV): sequencing the most valuable type-strain genomes for metagenomic binning, comparative biology and taxonomic classification.</title>
        <authorList>
            <person name="Goeker M."/>
        </authorList>
    </citation>
    <scope>NUCLEOTIDE SEQUENCE [LARGE SCALE GENOMIC DNA]</scope>
    <source>
        <strain evidence="1 2">DSM 18233</strain>
    </source>
</reference>
<protein>
    <submittedName>
        <fullName evidence="1">Uncharacterized protein</fullName>
    </submittedName>
</protein>
<proteinExistence type="predicted"/>
<sequence>MTVLQRINSFNVLTDLCRNPAAVLAAHYLSVGNLVGNDTKSGSLCFAAHGNRINIGDNANAATLFPAAGILPGTLINVAGLSTPKRAHINLAPHRLNPTAQVTIGTNRIWVTTRQSGCSVLILDWGGGQFSMIHLQPHADATFNWLGQFLNKYSRTRALQKNAWLRPEFTHIVEQSGAGLSPLAYILVHSVYITTLGHNFQIIGIAQNGTFQFFLQDSQTIGGAFTVQLMQWTPWSEFLPYSSYRTA</sequence>
<dbReference type="AlphaFoldDB" id="A0A840RB51"/>
<name>A0A840RB51_9NEIS</name>
<accession>A0A840RB51</accession>